<evidence type="ECO:0000256" key="2">
    <source>
        <dbReference type="ARBA" id="ARBA00022448"/>
    </source>
</evidence>
<dbReference type="EMBL" id="JAGRRH010000014">
    <property type="protein sequence ID" value="KAG7358629.1"/>
    <property type="molecule type" value="Genomic_DNA"/>
</dbReference>
<keyword evidence="5 8" id="KW-0472">Membrane</keyword>
<feature type="transmembrane region" description="Helical" evidence="8">
    <location>
        <begin position="513"/>
        <end position="531"/>
    </location>
</feature>
<name>A0A9K3LBG0_9STRA</name>
<keyword evidence="2" id="KW-0813">Transport</keyword>
<feature type="transmembrane region" description="Helical" evidence="8">
    <location>
        <begin position="665"/>
        <end position="684"/>
    </location>
</feature>
<dbReference type="InterPro" id="IPR011701">
    <property type="entry name" value="MFS"/>
</dbReference>
<dbReference type="InterPro" id="IPR044770">
    <property type="entry name" value="MFS_spinster-like"/>
</dbReference>
<keyword evidence="11" id="KW-1185">Reference proteome</keyword>
<feature type="region of interest" description="Disordered" evidence="7">
    <location>
        <begin position="974"/>
        <end position="1003"/>
    </location>
</feature>
<protein>
    <submittedName>
        <fullName evidence="10">Actin family protein</fullName>
    </submittedName>
</protein>
<feature type="compositionally biased region" description="Polar residues" evidence="7">
    <location>
        <begin position="880"/>
        <end position="908"/>
    </location>
</feature>
<feature type="compositionally biased region" description="Polar residues" evidence="7">
    <location>
        <begin position="1"/>
        <end position="10"/>
    </location>
</feature>
<feature type="transmembrane region" description="Helical" evidence="8">
    <location>
        <begin position="537"/>
        <end position="560"/>
    </location>
</feature>
<feature type="compositionally biased region" description="Low complexity" evidence="7">
    <location>
        <begin position="104"/>
        <end position="119"/>
    </location>
</feature>
<dbReference type="PANTHER" id="PTHR23505">
    <property type="entry name" value="SPINSTER"/>
    <property type="match status" value="1"/>
</dbReference>
<evidence type="ECO:0000313" key="11">
    <source>
        <dbReference type="Proteomes" id="UP000693970"/>
    </source>
</evidence>
<feature type="compositionally biased region" description="Polar residues" evidence="7">
    <location>
        <begin position="294"/>
        <end position="309"/>
    </location>
</feature>
<feature type="region of interest" description="Disordered" evidence="7">
    <location>
        <begin position="179"/>
        <end position="309"/>
    </location>
</feature>
<reference evidence="10" key="1">
    <citation type="journal article" date="2021" name="Sci. Rep.">
        <title>Diploid genomic architecture of Nitzschia inconspicua, an elite biomass production diatom.</title>
        <authorList>
            <person name="Oliver A."/>
            <person name="Podell S."/>
            <person name="Pinowska A."/>
            <person name="Traller J.C."/>
            <person name="Smith S.R."/>
            <person name="McClure R."/>
            <person name="Beliaev A."/>
            <person name="Bohutskyi P."/>
            <person name="Hill E.A."/>
            <person name="Rabines A."/>
            <person name="Zheng H."/>
            <person name="Allen L.Z."/>
            <person name="Kuo A."/>
            <person name="Grigoriev I.V."/>
            <person name="Allen A.E."/>
            <person name="Hazlebeck D."/>
            <person name="Allen E.E."/>
        </authorList>
    </citation>
    <scope>NUCLEOTIDE SEQUENCE</scope>
    <source>
        <strain evidence="10">Hildebrandi</strain>
    </source>
</reference>
<evidence type="ECO:0000256" key="6">
    <source>
        <dbReference type="ARBA" id="ARBA00024338"/>
    </source>
</evidence>
<keyword evidence="4 8" id="KW-1133">Transmembrane helix</keyword>
<comment type="caution">
    <text evidence="10">The sequence shown here is derived from an EMBL/GenBank/DDBJ whole genome shotgun (WGS) entry which is preliminary data.</text>
</comment>
<dbReference type="InterPro" id="IPR020846">
    <property type="entry name" value="MFS_dom"/>
</dbReference>
<feature type="transmembrane region" description="Helical" evidence="8">
    <location>
        <begin position="699"/>
        <end position="720"/>
    </location>
</feature>
<gene>
    <name evidence="10" type="ORF">IV203_015218</name>
</gene>
<feature type="compositionally biased region" description="Polar residues" evidence="7">
    <location>
        <begin position="340"/>
        <end position="369"/>
    </location>
</feature>
<evidence type="ECO:0000256" key="8">
    <source>
        <dbReference type="SAM" id="Phobius"/>
    </source>
</evidence>
<feature type="transmembrane region" description="Helical" evidence="8">
    <location>
        <begin position="732"/>
        <end position="751"/>
    </location>
</feature>
<feature type="region of interest" description="Disordered" evidence="7">
    <location>
        <begin position="326"/>
        <end position="399"/>
    </location>
</feature>
<feature type="compositionally biased region" description="Basic and acidic residues" evidence="7">
    <location>
        <begin position="18"/>
        <end position="40"/>
    </location>
</feature>
<dbReference type="Pfam" id="PF07690">
    <property type="entry name" value="MFS_1"/>
    <property type="match status" value="1"/>
</dbReference>
<keyword evidence="3 8" id="KW-0812">Transmembrane</keyword>
<feature type="transmembrane region" description="Helical" evidence="8">
    <location>
        <begin position="829"/>
        <end position="850"/>
    </location>
</feature>
<evidence type="ECO:0000259" key="9">
    <source>
        <dbReference type="PROSITE" id="PS50850"/>
    </source>
</evidence>
<reference evidence="10" key="2">
    <citation type="submission" date="2021-04" db="EMBL/GenBank/DDBJ databases">
        <authorList>
            <person name="Podell S."/>
        </authorList>
    </citation>
    <scope>NUCLEOTIDE SEQUENCE</scope>
    <source>
        <strain evidence="10">Hildebrandi</strain>
    </source>
</reference>
<proteinExistence type="inferred from homology"/>
<feature type="transmembrane region" description="Helical" evidence="8">
    <location>
        <begin position="572"/>
        <end position="590"/>
    </location>
</feature>
<dbReference type="GO" id="GO:0016020">
    <property type="term" value="C:membrane"/>
    <property type="evidence" value="ECO:0007669"/>
    <property type="project" value="UniProtKB-SubCell"/>
</dbReference>
<feature type="compositionally biased region" description="Basic and acidic residues" evidence="7">
    <location>
        <begin position="246"/>
        <end position="257"/>
    </location>
</feature>
<dbReference type="GO" id="GO:0022857">
    <property type="term" value="F:transmembrane transporter activity"/>
    <property type="evidence" value="ECO:0007669"/>
    <property type="project" value="InterPro"/>
</dbReference>
<feature type="region of interest" description="Disordered" evidence="7">
    <location>
        <begin position="873"/>
        <end position="929"/>
    </location>
</feature>
<sequence>MKYHSINSLLSDALDGPSLDHRTSTERNDNDDASLEELRFDQQLPASQDNDNHEELSLPLEDDNSDNDDHLHNDYNPGPLSPPSGVASYVLYFPGCVSNENKTTIHSSTRSSNGSSQTTHPPPDDSFSSYVAASSMSSFDTPRIDNVNPSIKVSNKAFSGVSMNSWLTSRSSHNSLLGGMDDQEEDPAMLPRHSDFTVPTSNNNVLKIPSAPPTLHDPEQADQDGIYSNHSIKHNRATPPSTAPYLHKESKADDSSPGRRSILGSSVGKKYRVRPLPTTRLSPSVSPARPPPQDSSFLQQSHISPSQQYQPGLSLAVPMIFTDLTQTPPTSYGNQDPLASPSNEQHSPFQSDVTGPTISMNLQPDSLSPLTPAYPYNGATKENPKQHPKHTRSSSRMQPRVVPMSYQHQDTPRFYEANDIPEDIFRYSAHAPKPAVHETIHAQSLLLGVAFMAVWLPNNVMAPNLTQMADFFEMTNDERDLYLGSYCALAVGVFSLPLSALFGFMADFYSRKYLFVACVLCGAVSATWTGLSKNYWSLFFARLCSGGCMSGSVPVAFSLLGDLFSTEERNAASSGLTAMMGLGIIAGQVYAGMVGPTKGWQYPFYVSAVLQLVVTLVIAMWVAEPIRGGKEKALQDMFKSGNRYDRQLTLEGFIHAMRENASNSILLWQGFFTSLPWGIVFVFLNDYLSQEKGFSVPEATFMVMLFGVGCAIGGIAGGYIGQLFMVRNRSFLPLYMAAATFLGIFPFLELLNSKFPNHSGYKAKALSIIGGCVASLPSVNVRPCILNVNPPETRGAALTAANLLVTLGRGIGPSCIVVMGSLFQVSRQFAFNVTLAGFWTIAAIQLVFLARTLPIDQDTMEASLAQYAATARGDVPTSGGRKTNSKNAVPSTCASGPTSPVNVETTSLLLPATPGGRRPRTSHEDGESIMSIEDCITSFDGTAASRSLQFVRMGIRELSEEITYRQNACLGCEAQSEDDEDPHNAVDDGDLDEFQNSTLHEDIPQEELVRRRNLWLQQQRKERTG</sequence>
<evidence type="ECO:0000256" key="7">
    <source>
        <dbReference type="SAM" id="MobiDB-lite"/>
    </source>
</evidence>
<dbReference type="Proteomes" id="UP000693970">
    <property type="component" value="Unassembled WGS sequence"/>
</dbReference>
<dbReference type="AlphaFoldDB" id="A0A9K3LBG0"/>
<feature type="region of interest" description="Disordered" evidence="7">
    <location>
        <begin position="104"/>
        <end position="129"/>
    </location>
</feature>
<feature type="region of interest" description="Disordered" evidence="7">
    <location>
        <begin position="1"/>
        <end position="82"/>
    </location>
</feature>
<feature type="domain" description="Major facilitator superfamily (MFS) profile" evidence="9">
    <location>
        <begin position="443"/>
        <end position="860"/>
    </location>
</feature>
<organism evidence="10 11">
    <name type="scientific">Nitzschia inconspicua</name>
    <dbReference type="NCBI Taxonomy" id="303405"/>
    <lineage>
        <taxon>Eukaryota</taxon>
        <taxon>Sar</taxon>
        <taxon>Stramenopiles</taxon>
        <taxon>Ochrophyta</taxon>
        <taxon>Bacillariophyta</taxon>
        <taxon>Bacillariophyceae</taxon>
        <taxon>Bacillariophycidae</taxon>
        <taxon>Bacillariales</taxon>
        <taxon>Bacillariaceae</taxon>
        <taxon>Nitzschia</taxon>
    </lineage>
</organism>
<accession>A0A9K3LBG0</accession>
<comment type="subcellular location">
    <subcellularLocation>
        <location evidence="1">Membrane</location>
        <topology evidence="1">Multi-pass membrane protein</topology>
    </subcellularLocation>
</comment>
<dbReference type="PANTHER" id="PTHR23505:SF79">
    <property type="entry name" value="PROTEIN SPINSTER"/>
    <property type="match status" value="1"/>
</dbReference>
<evidence type="ECO:0000256" key="4">
    <source>
        <dbReference type="ARBA" id="ARBA00022989"/>
    </source>
</evidence>
<evidence type="ECO:0000256" key="1">
    <source>
        <dbReference type="ARBA" id="ARBA00004141"/>
    </source>
</evidence>
<feature type="compositionally biased region" description="Acidic residues" evidence="7">
    <location>
        <begin position="975"/>
        <end position="993"/>
    </location>
</feature>
<dbReference type="OrthoDB" id="440755at2759"/>
<evidence type="ECO:0000256" key="3">
    <source>
        <dbReference type="ARBA" id="ARBA00022692"/>
    </source>
</evidence>
<comment type="similarity">
    <text evidence="6">Belongs to the major facilitator superfamily. Spinster (TC 2.A.1.49) family.</text>
</comment>
<evidence type="ECO:0000313" key="10">
    <source>
        <dbReference type="EMBL" id="KAG7358629.1"/>
    </source>
</evidence>
<feature type="transmembrane region" description="Helical" evidence="8">
    <location>
        <begin position="602"/>
        <end position="623"/>
    </location>
</feature>
<feature type="transmembrane region" description="Helical" evidence="8">
    <location>
        <begin position="482"/>
        <end position="506"/>
    </location>
</feature>
<dbReference type="PROSITE" id="PS50850">
    <property type="entry name" value="MFS"/>
    <property type="match status" value="1"/>
</dbReference>
<evidence type="ECO:0000256" key="5">
    <source>
        <dbReference type="ARBA" id="ARBA00023136"/>
    </source>
</evidence>